<dbReference type="Proteomes" id="UP001283361">
    <property type="component" value="Unassembled WGS sequence"/>
</dbReference>
<name>A0AAE1EA52_9GAST</name>
<organism evidence="1 2">
    <name type="scientific">Elysia crispata</name>
    <name type="common">lettuce slug</name>
    <dbReference type="NCBI Taxonomy" id="231223"/>
    <lineage>
        <taxon>Eukaryota</taxon>
        <taxon>Metazoa</taxon>
        <taxon>Spiralia</taxon>
        <taxon>Lophotrochozoa</taxon>
        <taxon>Mollusca</taxon>
        <taxon>Gastropoda</taxon>
        <taxon>Heterobranchia</taxon>
        <taxon>Euthyneura</taxon>
        <taxon>Panpulmonata</taxon>
        <taxon>Sacoglossa</taxon>
        <taxon>Placobranchoidea</taxon>
        <taxon>Plakobranchidae</taxon>
        <taxon>Elysia</taxon>
    </lineage>
</organism>
<accession>A0AAE1EA52</accession>
<proteinExistence type="predicted"/>
<sequence length="80" mass="9402">MNIGSQEETPSLFCPRHKLQSKRRELCGLRAFIPEEYHRHFMSYSLKGIRQSPIFESRVYSEEIAVPRLASFRNKGRLSC</sequence>
<keyword evidence="2" id="KW-1185">Reference proteome</keyword>
<gene>
    <name evidence="1" type="ORF">RRG08_051385</name>
</gene>
<dbReference type="EMBL" id="JAWDGP010000593">
    <property type="protein sequence ID" value="KAK3799110.1"/>
    <property type="molecule type" value="Genomic_DNA"/>
</dbReference>
<comment type="caution">
    <text evidence="1">The sequence shown here is derived from an EMBL/GenBank/DDBJ whole genome shotgun (WGS) entry which is preliminary data.</text>
</comment>
<evidence type="ECO:0000313" key="1">
    <source>
        <dbReference type="EMBL" id="KAK3799110.1"/>
    </source>
</evidence>
<evidence type="ECO:0000313" key="2">
    <source>
        <dbReference type="Proteomes" id="UP001283361"/>
    </source>
</evidence>
<reference evidence="1" key="1">
    <citation type="journal article" date="2023" name="G3 (Bethesda)">
        <title>A reference genome for the long-term kleptoplast-retaining sea slug Elysia crispata morphotype clarki.</title>
        <authorList>
            <person name="Eastman K.E."/>
            <person name="Pendleton A.L."/>
            <person name="Shaikh M.A."/>
            <person name="Suttiyut T."/>
            <person name="Ogas R."/>
            <person name="Tomko P."/>
            <person name="Gavelis G."/>
            <person name="Widhalm J.R."/>
            <person name="Wisecaver J.H."/>
        </authorList>
    </citation>
    <scope>NUCLEOTIDE SEQUENCE</scope>
    <source>
        <strain evidence="1">ECLA1</strain>
    </source>
</reference>
<protein>
    <submittedName>
        <fullName evidence="1">Uncharacterized protein</fullName>
    </submittedName>
</protein>
<dbReference type="AlphaFoldDB" id="A0AAE1EA52"/>